<proteinExistence type="predicted"/>
<keyword evidence="2" id="KW-1185">Reference proteome</keyword>
<dbReference type="Proteomes" id="UP001193035">
    <property type="component" value="Unassembled WGS sequence"/>
</dbReference>
<dbReference type="RefSeq" id="WP_138841045.1">
    <property type="nucleotide sequence ID" value="NZ_VCPD01000002.1"/>
</dbReference>
<evidence type="ECO:0000313" key="1">
    <source>
        <dbReference type="EMBL" id="TMV09016.1"/>
    </source>
</evidence>
<name>A0ABY2X2T4_9RHOB</name>
<dbReference type="EMBL" id="VCPD01000002">
    <property type="protein sequence ID" value="TMV09016.1"/>
    <property type="molecule type" value="Genomic_DNA"/>
</dbReference>
<dbReference type="Pfam" id="PF13704">
    <property type="entry name" value="Glyco_tranf_2_4"/>
    <property type="match status" value="1"/>
</dbReference>
<reference evidence="1 2" key="1">
    <citation type="submission" date="2019-05" db="EMBL/GenBank/DDBJ databases">
        <title>Ruegeria sp. nov., isolated from tidal flat.</title>
        <authorList>
            <person name="Kim W."/>
        </authorList>
    </citation>
    <scope>NUCLEOTIDE SEQUENCE [LARGE SCALE GENOMIC DNA]</scope>
    <source>
        <strain evidence="1 2">CAU 1488</strain>
    </source>
</reference>
<evidence type="ECO:0008006" key="3">
    <source>
        <dbReference type="Google" id="ProtNLM"/>
    </source>
</evidence>
<accession>A0ABY2X2T4</accession>
<sequence length="311" mass="35347">MTLGSGQVRGPFFDVHHLRTYGHIRMNICAITMAWKDYWFLEKWVRYYSEQFGRNNLVIVSHGQDPRHEEIASGCQLLAVPRNGAMSEDLERQRWRFLSDISTMMLRHHDTVLCSDVDEIVLAADPTRRLQDVLTELGDFATISPVGVEILPPRQPYNQSAGIFPQCQAALFSSRYSKPCITRQPISWSVGGHGVFGNPWRVTPELILCHMQYANPEILEIRRSERAADSDATPDGAGLPAWSRKRRHRRGLIQLYNSLEATEKTTALNTAARLLQESQNTHPDGELRYPRRLGVLHAMQFDIGQLATEGL</sequence>
<protein>
    <recommendedName>
        <fullName evidence="3">Glycosyltransferase family 2 protein</fullName>
    </recommendedName>
</protein>
<comment type="caution">
    <text evidence="1">The sequence shown here is derived from an EMBL/GenBank/DDBJ whole genome shotgun (WGS) entry which is preliminary data.</text>
</comment>
<organism evidence="1 2">
    <name type="scientific">Ruegeria sediminis</name>
    <dbReference type="NCBI Taxonomy" id="2583820"/>
    <lineage>
        <taxon>Bacteria</taxon>
        <taxon>Pseudomonadati</taxon>
        <taxon>Pseudomonadota</taxon>
        <taxon>Alphaproteobacteria</taxon>
        <taxon>Rhodobacterales</taxon>
        <taxon>Roseobacteraceae</taxon>
        <taxon>Ruegeria</taxon>
    </lineage>
</organism>
<gene>
    <name evidence="1" type="ORF">FGK63_07805</name>
</gene>
<evidence type="ECO:0000313" key="2">
    <source>
        <dbReference type="Proteomes" id="UP001193035"/>
    </source>
</evidence>